<evidence type="ECO:0000256" key="1">
    <source>
        <dbReference type="ARBA" id="ARBA00004651"/>
    </source>
</evidence>
<dbReference type="InterPro" id="IPR036961">
    <property type="entry name" value="Kinesin_motor_dom_sf"/>
</dbReference>
<evidence type="ECO:0000259" key="17">
    <source>
        <dbReference type="PROSITE" id="PS51456"/>
    </source>
</evidence>
<dbReference type="GO" id="GO:0004100">
    <property type="term" value="F:chitin synthase activity"/>
    <property type="evidence" value="ECO:0007669"/>
    <property type="project" value="UniProtKB-EC"/>
</dbReference>
<protein>
    <recommendedName>
        <fullName evidence="2">chitin synthase</fullName>
        <ecNumber evidence="2">2.4.1.16</ecNumber>
    </recommendedName>
</protein>
<dbReference type="PROSITE" id="PS51456">
    <property type="entry name" value="MYOSIN_MOTOR"/>
    <property type="match status" value="1"/>
</dbReference>
<keyword evidence="14" id="KW-0067">ATP-binding</keyword>
<feature type="compositionally biased region" description="Polar residues" evidence="15">
    <location>
        <begin position="1518"/>
        <end position="1531"/>
    </location>
</feature>
<dbReference type="InterPro" id="IPR004835">
    <property type="entry name" value="Chitin_synth"/>
</dbReference>
<keyword evidence="10 14" id="KW-0505">Motor protein</keyword>
<keyword evidence="20" id="KW-1185">Reference proteome</keyword>
<comment type="similarity">
    <text evidence="14">Belongs to the TRAFAC class myosin-kinesin ATPase superfamily. Myosin family.</text>
</comment>
<dbReference type="GO" id="GO:0003779">
    <property type="term" value="F:actin binding"/>
    <property type="evidence" value="ECO:0007669"/>
    <property type="project" value="UniProtKB-KW"/>
</dbReference>
<feature type="transmembrane region" description="Helical" evidence="16">
    <location>
        <begin position="1869"/>
        <end position="1891"/>
    </location>
</feature>
<comment type="subcellular location">
    <subcellularLocation>
        <location evidence="1">Cell membrane</location>
        <topology evidence="1">Multi-pass membrane protein</topology>
    </subcellularLocation>
</comment>
<keyword evidence="8 14" id="KW-0518">Myosin</keyword>
<dbReference type="InterPro" id="IPR001609">
    <property type="entry name" value="Myosin_head_motor_dom-like"/>
</dbReference>
<evidence type="ECO:0000256" key="10">
    <source>
        <dbReference type="ARBA" id="ARBA00023175"/>
    </source>
</evidence>
<feature type="compositionally biased region" description="Acidic residues" evidence="15">
    <location>
        <begin position="1252"/>
        <end position="1261"/>
    </location>
</feature>
<evidence type="ECO:0000256" key="12">
    <source>
        <dbReference type="ARBA" id="ARBA00023203"/>
    </source>
</evidence>
<dbReference type="OrthoDB" id="370884at2759"/>
<dbReference type="SUPFAM" id="SSF52540">
    <property type="entry name" value="P-loop containing nucleoside triphosphate hydrolases"/>
    <property type="match status" value="1"/>
</dbReference>
<keyword evidence="14" id="KW-0547">Nucleotide-binding</keyword>
<feature type="transmembrane region" description="Helical" evidence="16">
    <location>
        <begin position="1610"/>
        <end position="1630"/>
    </location>
</feature>
<evidence type="ECO:0000256" key="2">
    <source>
        <dbReference type="ARBA" id="ARBA00012543"/>
    </source>
</evidence>
<dbReference type="GO" id="GO:0005524">
    <property type="term" value="F:ATP binding"/>
    <property type="evidence" value="ECO:0007669"/>
    <property type="project" value="UniProtKB-UniRule"/>
</dbReference>
<gene>
    <name evidence="19" type="ORF">D9756_008508</name>
</gene>
<feature type="transmembrane region" description="Helical" evidence="16">
    <location>
        <begin position="2239"/>
        <end position="2260"/>
    </location>
</feature>
<evidence type="ECO:0000313" key="19">
    <source>
        <dbReference type="EMBL" id="KAF5350694.1"/>
    </source>
</evidence>
<dbReference type="GO" id="GO:0005886">
    <property type="term" value="C:plasma membrane"/>
    <property type="evidence" value="ECO:0007669"/>
    <property type="project" value="UniProtKB-SubCell"/>
</dbReference>
<reference evidence="19 20" key="1">
    <citation type="journal article" date="2020" name="ISME J.">
        <title>Uncovering the hidden diversity of litter-decomposition mechanisms in mushroom-forming fungi.</title>
        <authorList>
            <person name="Floudas D."/>
            <person name="Bentzer J."/>
            <person name="Ahren D."/>
            <person name="Johansson T."/>
            <person name="Persson P."/>
            <person name="Tunlid A."/>
        </authorList>
    </citation>
    <scope>NUCLEOTIDE SEQUENCE [LARGE SCALE GENOMIC DNA]</scope>
    <source>
        <strain evidence="19 20">CBS 146.42</strain>
    </source>
</reference>
<name>A0A8H5D0C4_9AGAR</name>
<dbReference type="GO" id="GO:0030428">
    <property type="term" value="C:cell septum"/>
    <property type="evidence" value="ECO:0007669"/>
    <property type="project" value="TreeGrafter"/>
</dbReference>
<keyword evidence="4" id="KW-0328">Glycosyltransferase</keyword>
<keyword evidence="3" id="KW-1003">Cell membrane</keyword>
<feature type="transmembrane region" description="Helical" evidence="16">
    <location>
        <begin position="2266"/>
        <end position="2286"/>
    </location>
</feature>
<dbReference type="Pfam" id="PF00063">
    <property type="entry name" value="Myosin_head"/>
    <property type="match status" value="2"/>
</dbReference>
<dbReference type="Gene3D" id="1.20.58.530">
    <property type="match status" value="2"/>
</dbReference>
<evidence type="ECO:0000256" key="5">
    <source>
        <dbReference type="ARBA" id="ARBA00022679"/>
    </source>
</evidence>
<dbReference type="Pfam" id="PF08766">
    <property type="entry name" value="DEK_C"/>
    <property type="match status" value="1"/>
</dbReference>
<dbReference type="Proteomes" id="UP000559027">
    <property type="component" value="Unassembled WGS sequence"/>
</dbReference>
<sequence length="2542" mass="284773">MASSSSPTPAPIPMLTPSPSFTPSAIQTALTSPDILDHILEHLALTPYTWSLPSEEVISMRRTLRNAALVNKRDWLEPSLDRLWRSLDKLFPLFRLLKAFWRSDSTYVLRGEVTERDWERFDYYAKRVKSFCYTRDPDSLDIAMHRHLKCPHISQDDFLISSICLFLTPSLKILDFEKITGVEDKLIGTFVHTLLCEGARIESVRLVGEGLTRDTLGYLGRCVWLRSLVVSGMGRHVGVEVVRSLGRIPGLERLELDLEESGLLSVDGSEVIPASGASSWQEAQARVGLMLGVGGDGSGGASGGGGVGGSGSGEMVFENGGEEEELGFRELTTLEFVAPLSFVKTFLMQIGTTQLRHIGIESSREGVVDRRDLLACIVRRWRDTVTYIRMVHSAGGADADDDDNDNEETFAPKISIDTLSPLLSLTKLEHLEIENYRLELTGSDITDMANAPWAQTIHTLHLPFMGTGTQRPHVLSLDVLSRRFPELRYLTIPLDTTEFSVLPVEEWGRVSVHRLQTLTVASPDEPLELRRAMRLARVIDRMFPFLVKVRASEERTGGRWLQIHQMVKMCQSVRCEAVEILRNNSILSARSTLPSFFPFLSAPPLLLLSVAGLAAMNRKSSANMNAHQRLEAATDLAALPNVSDDLVVACLRERFMADSIYTSLGSCCLVVLNPHKYVPSNADSVLHKYAAEYRDSSEHKDSSLPPHIFQLANNAYYHMRRTTQDQSILFSGESGSGKSENRRLAIKTLLELSVSNPGKKGSKLATQVPAAEFVIESFGNARTLFNPNASRFGKYTELQFTERGRLCGIKTLDYYLERNRVSAVPSGERNFHIFYYLVAGATPEERQHLHLLDKTMYRYLGQRGPGGVGAVGGRLQAGRDDDALRFDQLKVALKTIGMSKRHVAQTCQLIAAILHLGNLEFTIDRHRNEDAAVVRNTDILEVVADFLGVSPSALESALSYKTKLVKKELCTVFLDPDGASDNRDDLAKTLYSLLFAWLNEHINQRFCKDDFSTFIGLFDLPGPQNMTSRPNSLDQFCINFANERLQHFIQKRLFEAHVNEYNIEGITHLVPQVPYFDNAECIRLLQNQPGGLIHIMDDQARRVPKKTDHTMVEAFQKRWGNHSSFKAGAIDRSGFPTFTINHFNGAVTYSSENFLERNLDAINPDFVSLLRGTVAGEAAVGGLNDGTGLGSINPFVKGLFSNKAIATQAHPRNEDTIVSAQQAVKPMRAPSTRRKGTVKRNLGIKDSPGFPDIDEKDDEDSGLLHPNSSSAAQHQLTSSSPCVAGEFRSALDTLFETFEETQTWYLFCINPNDSQLPNQLEGRSVKGQVRSIGLSEVAKRCATVLEVGMTPEEFCERYREGLEGVGVSEGDGRERAMQARTAFGLGERDLVLGQHKVFLSQKAFHLFEDQLRSRDVEEQKRNRIRDAEAEAGLDPRGIADPYAPYRAPGEELEGWGAYSDNMNGSSQALPLVANASPFQRADLYNNNDNSSDFDENKSLRSEDYDGRSRYTSNRDDSVSNFGSESYAPSRNMFQNTDKRGLLGDKEAQLAGEIADNETTEVLKESAARRRWVALCWLLTWWIPTPFLTHLGRMKRLDVRQAWREKLALNLLIWFICGCAVFVIAVLGDLICPTEHIFNRSELQSHSVEFSPGNVYTSVRGEVFDLTQLASTHQRFVSVVPEKSVLKYGGLVADNIFPVQVSALCNGIDGNVSPYVVLNSVNNTDPNAQYHDFRFFTNDSRPDWYFESMVVMRYTSRVGFLGYTPKEIKSMATSGSSVAVYNGLIYDLSTYITSPPAVRVPFGMAPPQVDTKFMHQSVIDLFQQYAGQDITKRLNSLNVDPAILDRQRICLRNLFLIGKVDNRESPQCQFSTYILLALSIMMVAIIGFKFIASINFGAERAPEDHDKFVICQVPCYTEGDSSLRRTIDSLAQLKYDDKRKLLLVICDGMIVGSGNDRPTPRIVLDILGADPNLDPEPLSFQSLGEGAKQHNMGKVYSGLYECSGHVVPYMVVVKVHFNAPMNPLELEMYHQIKNVIGVNPTFYEYLFMVDADTTVDPMSVNRLISAMIHDKKLLGVCGETELANAKQSIITMMQVYEYFISHHMAKAFESLFGSVTCLPGCFTLYRLRTPDTHKPLLISNQMIQDYSENRVDTLHMKNLLHLGEDRYLTTLLLKHFPLFKTQFVRDAHAYTVAPDDWKVLLSQRRRWINSTVHNLGELIFLDQLCGFCCFSMRFVVMIDLLSTITQPVTVAYIVYLVYLVTGAGKQIPVISLIMIAAIYGIQALVFVMRRKWDMIGWMIFYIIAIPAFSFFLPLYSFWRMDDFSWGQTRIVLGESGKKVVVHDEGKFDPRAIPLKSWSDYENELWDKESNHSIGSWVPPVKGKMDYAESRTASLYGRETYYEPRSQSPAPSQFGMYPPPGYNSGRNTPQSPFRTMSEANHLLHQPVPSRPVTNYLDMPIPTTGSHEGFDMGPIGGGSMHSHGGGSPSDVEIERAVQNILRTADLNTVTKREIRRQLEDVFGMDLTSRKTMINAAIDRVLLSQA</sequence>
<evidence type="ECO:0000256" key="14">
    <source>
        <dbReference type="PROSITE-ProRule" id="PRU00782"/>
    </source>
</evidence>
<dbReference type="EMBL" id="JAACJO010000014">
    <property type="protein sequence ID" value="KAF5350694.1"/>
    <property type="molecule type" value="Genomic_DNA"/>
</dbReference>
<feature type="transmembrane region" description="Helical" evidence="16">
    <location>
        <begin position="1571"/>
        <end position="1590"/>
    </location>
</feature>
<dbReference type="Pfam" id="PF03142">
    <property type="entry name" value="Chitin_synth_2"/>
    <property type="match status" value="1"/>
</dbReference>
<dbReference type="SUPFAM" id="SSF109715">
    <property type="entry name" value="DEK C-terminal domain"/>
    <property type="match status" value="1"/>
</dbReference>
<dbReference type="Gene3D" id="1.10.10.820">
    <property type="match status" value="1"/>
</dbReference>
<evidence type="ECO:0000256" key="6">
    <source>
        <dbReference type="ARBA" id="ARBA00022692"/>
    </source>
</evidence>
<evidence type="ECO:0000256" key="4">
    <source>
        <dbReference type="ARBA" id="ARBA00022676"/>
    </source>
</evidence>
<feature type="transmembrane region" description="Helical" evidence="16">
    <location>
        <begin position="2298"/>
        <end position="2317"/>
    </location>
</feature>
<dbReference type="PANTHER" id="PTHR22914">
    <property type="entry name" value="CHITIN SYNTHASE"/>
    <property type="match status" value="1"/>
</dbReference>
<keyword evidence="5" id="KW-0808">Transferase</keyword>
<keyword evidence="6 16" id="KW-0812">Transmembrane</keyword>
<accession>A0A8H5D0C4</accession>
<feature type="region of interest" description="Disordered" evidence="15">
    <location>
        <begin position="2400"/>
        <end position="2426"/>
    </location>
</feature>
<evidence type="ECO:0000256" key="13">
    <source>
        <dbReference type="ARBA" id="ARBA00048014"/>
    </source>
</evidence>
<evidence type="ECO:0000256" key="11">
    <source>
        <dbReference type="ARBA" id="ARBA00023180"/>
    </source>
</evidence>
<comment type="catalytic activity">
    <reaction evidence="13">
        <text>[(1-&gt;4)-N-acetyl-beta-D-glucosaminyl](n) + UDP-N-acetyl-alpha-D-glucosamine = [(1-&gt;4)-N-acetyl-beta-D-glucosaminyl](n+1) + UDP + H(+)</text>
        <dbReference type="Rhea" id="RHEA:16637"/>
        <dbReference type="Rhea" id="RHEA-COMP:9593"/>
        <dbReference type="Rhea" id="RHEA-COMP:9595"/>
        <dbReference type="ChEBI" id="CHEBI:15378"/>
        <dbReference type="ChEBI" id="CHEBI:17029"/>
        <dbReference type="ChEBI" id="CHEBI:57705"/>
        <dbReference type="ChEBI" id="CHEBI:58223"/>
        <dbReference type="EC" id="2.4.1.16"/>
    </reaction>
</comment>
<feature type="domain" description="DEK-C" evidence="18">
    <location>
        <begin position="2484"/>
        <end position="2539"/>
    </location>
</feature>
<proteinExistence type="inferred from homology"/>
<dbReference type="CDD" id="cd14879">
    <property type="entry name" value="MYSc_Myo17"/>
    <property type="match status" value="1"/>
</dbReference>
<comment type="caution">
    <text evidence="19">The sequence shown here is derived from an EMBL/GenBank/DDBJ whole genome shotgun (WGS) entry which is preliminary data.</text>
</comment>
<dbReference type="InterPro" id="IPR027417">
    <property type="entry name" value="P-loop_NTPase"/>
</dbReference>
<dbReference type="PRINTS" id="PR00193">
    <property type="entry name" value="MYOSINHEAVY"/>
</dbReference>
<evidence type="ECO:0000313" key="20">
    <source>
        <dbReference type="Proteomes" id="UP000559027"/>
    </source>
</evidence>
<evidence type="ECO:0000256" key="7">
    <source>
        <dbReference type="ARBA" id="ARBA00022989"/>
    </source>
</evidence>
<dbReference type="SMART" id="SM00242">
    <property type="entry name" value="MYSc"/>
    <property type="match status" value="1"/>
</dbReference>
<dbReference type="Gene3D" id="1.10.10.60">
    <property type="entry name" value="Homeodomain-like"/>
    <property type="match status" value="1"/>
</dbReference>
<dbReference type="PANTHER" id="PTHR22914:SF45">
    <property type="entry name" value="CHITIN SYNTHASE"/>
    <property type="match status" value="1"/>
</dbReference>
<feature type="compositionally biased region" description="Polar residues" evidence="15">
    <location>
        <begin position="1266"/>
        <end position="1277"/>
    </location>
</feature>
<dbReference type="GO" id="GO:0006031">
    <property type="term" value="P:chitin biosynthetic process"/>
    <property type="evidence" value="ECO:0007669"/>
    <property type="project" value="TreeGrafter"/>
</dbReference>
<feature type="binding site" evidence="14">
    <location>
        <begin position="732"/>
        <end position="739"/>
    </location>
    <ligand>
        <name>ATP</name>
        <dbReference type="ChEBI" id="CHEBI:30616"/>
    </ligand>
</feature>
<feature type="region of interest" description="Disordered" evidence="15">
    <location>
        <begin position="1483"/>
        <end position="1531"/>
    </location>
</feature>
<dbReference type="InterPro" id="IPR036037">
    <property type="entry name" value="MYSc_Myo17"/>
</dbReference>
<dbReference type="GO" id="GO:0031505">
    <property type="term" value="P:fungal-type cell wall organization"/>
    <property type="evidence" value="ECO:0007669"/>
    <property type="project" value="TreeGrafter"/>
</dbReference>
<dbReference type="InterPro" id="IPR014876">
    <property type="entry name" value="DEK_C"/>
</dbReference>
<organism evidence="19 20">
    <name type="scientific">Leucocoprinus leucothites</name>
    <dbReference type="NCBI Taxonomy" id="201217"/>
    <lineage>
        <taxon>Eukaryota</taxon>
        <taxon>Fungi</taxon>
        <taxon>Dikarya</taxon>
        <taxon>Basidiomycota</taxon>
        <taxon>Agaricomycotina</taxon>
        <taxon>Agaricomycetes</taxon>
        <taxon>Agaricomycetidae</taxon>
        <taxon>Agaricales</taxon>
        <taxon>Agaricineae</taxon>
        <taxon>Agaricaceae</taxon>
        <taxon>Leucocoprinus</taxon>
    </lineage>
</organism>
<evidence type="ECO:0000256" key="3">
    <source>
        <dbReference type="ARBA" id="ARBA00022475"/>
    </source>
</evidence>
<evidence type="ECO:0000256" key="9">
    <source>
        <dbReference type="ARBA" id="ARBA00023136"/>
    </source>
</evidence>
<dbReference type="EC" id="2.4.1.16" evidence="2"/>
<dbReference type="PROSITE" id="PS51998">
    <property type="entry name" value="DEK_C"/>
    <property type="match status" value="1"/>
</dbReference>
<feature type="domain" description="Myosin motor" evidence="17">
    <location>
        <begin position="631"/>
        <end position="1412"/>
    </location>
</feature>
<keyword evidence="12 14" id="KW-0009">Actin-binding</keyword>
<dbReference type="InterPro" id="IPR029044">
    <property type="entry name" value="Nucleotide-diphossugar_trans"/>
</dbReference>
<keyword evidence="9 16" id="KW-0472">Membrane</keyword>
<evidence type="ECO:0000256" key="8">
    <source>
        <dbReference type="ARBA" id="ARBA00023123"/>
    </source>
</evidence>
<evidence type="ECO:0000259" key="18">
    <source>
        <dbReference type="PROSITE" id="PS51998"/>
    </source>
</evidence>
<feature type="region of interest" description="Disordered" evidence="15">
    <location>
        <begin position="1"/>
        <end position="20"/>
    </location>
</feature>
<keyword evidence="11" id="KW-0325">Glycoprotein</keyword>
<dbReference type="GO" id="GO:0003774">
    <property type="term" value="F:cytoskeletal motor activity"/>
    <property type="evidence" value="ECO:0007669"/>
    <property type="project" value="UniProtKB-UniRule"/>
</dbReference>
<dbReference type="Gene3D" id="1.20.120.720">
    <property type="entry name" value="Myosin VI head, motor domain, U50 subdomain"/>
    <property type="match status" value="1"/>
</dbReference>
<feature type="compositionally biased region" description="Basic and acidic residues" evidence="15">
    <location>
        <begin position="1494"/>
        <end position="1517"/>
    </location>
</feature>
<evidence type="ECO:0000256" key="15">
    <source>
        <dbReference type="SAM" id="MobiDB-lite"/>
    </source>
</evidence>
<feature type="region of interest" description="Disordered" evidence="15">
    <location>
        <begin position="1222"/>
        <end position="1277"/>
    </location>
</feature>
<keyword evidence="7 16" id="KW-1133">Transmembrane helix</keyword>
<evidence type="ECO:0000256" key="16">
    <source>
        <dbReference type="SAM" id="Phobius"/>
    </source>
</evidence>
<dbReference type="SUPFAM" id="SSF53448">
    <property type="entry name" value="Nucleotide-diphospho-sugar transferases"/>
    <property type="match status" value="1"/>
</dbReference>
<dbReference type="GO" id="GO:0016459">
    <property type="term" value="C:myosin complex"/>
    <property type="evidence" value="ECO:0007669"/>
    <property type="project" value="UniProtKB-KW"/>
</dbReference>
<dbReference type="Gene3D" id="3.40.850.10">
    <property type="entry name" value="Kinesin motor domain"/>
    <property type="match status" value="2"/>
</dbReference>
<feature type="region of interest" description="Actin-binding" evidence="14">
    <location>
        <begin position="1291"/>
        <end position="1313"/>
    </location>
</feature>